<organism evidence="3 4">
    <name type="scientific">Leptospira idonii</name>
    <dbReference type="NCBI Taxonomy" id="1193500"/>
    <lineage>
        <taxon>Bacteria</taxon>
        <taxon>Pseudomonadati</taxon>
        <taxon>Spirochaetota</taxon>
        <taxon>Spirochaetia</taxon>
        <taxon>Leptospirales</taxon>
        <taxon>Leptospiraceae</taxon>
        <taxon>Leptospira</taxon>
    </lineage>
</organism>
<feature type="transmembrane region" description="Helical" evidence="1">
    <location>
        <begin position="129"/>
        <end position="146"/>
    </location>
</feature>
<dbReference type="OrthoDB" id="325398at2"/>
<protein>
    <submittedName>
        <fullName evidence="3">CPBP family intramembrane metalloprotease</fullName>
    </submittedName>
</protein>
<reference evidence="3" key="1">
    <citation type="journal article" date="2019" name="PLoS Negl. Trop. Dis.">
        <title>Revisiting the worldwide diversity of Leptospira species in the environment.</title>
        <authorList>
            <person name="Vincent A.T."/>
            <person name="Schiettekatte O."/>
            <person name="Bourhy P."/>
            <person name="Veyrier F.J."/>
            <person name="Picardeau M."/>
        </authorList>
    </citation>
    <scope>NUCLEOTIDE SEQUENCE [LARGE SCALE GENOMIC DNA]</scope>
    <source>
        <strain evidence="3">201300427</strain>
    </source>
</reference>
<feature type="transmembrane region" description="Helical" evidence="1">
    <location>
        <begin position="242"/>
        <end position="258"/>
    </location>
</feature>
<feature type="transmembrane region" description="Helical" evidence="1">
    <location>
        <begin position="25"/>
        <end position="45"/>
    </location>
</feature>
<feature type="domain" description="CAAX prenyl protease 2/Lysostaphin resistance protein A-like" evidence="2">
    <location>
        <begin position="213"/>
        <end position="297"/>
    </location>
</feature>
<feature type="transmembrane region" description="Helical" evidence="1">
    <location>
        <begin position="167"/>
        <end position="187"/>
    </location>
</feature>
<gene>
    <name evidence="3" type="ORF">EHS15_18420</name>
</gene>
<feature type="transmembrane region" description="Helical" evidence="1">
    <location>
        <begin position="264"/>
        <end position="283"/>
    </location>
</feature>
<proteinExistence type="predicted"/>
<name>A0A4R9LWE9_9LEPT</name>
<keyword evidence="3" id="KW-0645">Protease</keyword>
<evidence type="ECO:0000256" key="1">
    <source>
        <dbReference type="SAM" id="Phobius"/>
    </source>
</evidence>
<keyword evidence="4" id="KW-1185">Reference proteome</keyword>
<sequence length="312" mass="36343">MNFLREGLRNLISPFQLYKKESPNFPLIITTAIVISISIVLEYGLEISKRWDDLGIALDYFFPFITIVFLSCLILKRFWILQSLRFWVFFLLVFAALYASDSMKFHVALIRDFVPGELRFIVYKFTVQLKIWLIYGTPALLCYMFFRFTEPHPSEEKERSARLEIPIVHYLIVLVPMILVVVLASFGTDFKEYYPRVPGDKPEFGYVSTKGLVFGFEIVYALAFFATEWFFRGFLLDALNRFFGKDSILIMTVLYVIIHFEKPILETISSGFGGFALGIYAYYTKKIRGGVLIHIGIALTMELAGWFWKYYS</sequence>
<keyword evidence="1" id="KW-0812">Transmembrane</keyword>
<dbReference type="EMBL" id="RQHW01000079">
    <property type="protein sequence ID" value="TGN17149.1"/>
    <property type="molecule type" value="Genomic_DNA"/>
</dbReference>
<accession>A0A4R9LWE9</accession>
<dbReference type="Proteomes" id="UP000298058">
    <property type="component" value="Unassembled WGS sequence"/>
</dbReference>
<feature type="transmembrane region" description="Helical" evidence="1">
    <location>
        <begin position="57"/>
        <end position="75"/>
    </location>
</feature>
<dbReference type="AlphaFoldDB" id="A0A4R9LWE9"/>
<keyword evidence="3" id="KW-0482">Metalloprotease</keyword>
<dbReference type="GO" id="GO:0008237">
    <property type="term" value="F:metallopeptidase activity"/>
    <property type="evidence" value="ECO:0007669"/>
    <property type="project" value="UniProtKB-KW"/>
</dbReference>
<keyword evidence="3" id="KW-0378">Hydrolase</keyword>
<evidence type="ECO:0000313" key="3">
    <source>
        <dbReference type="EMBL" id="TGN17149.1"/>
    </source>
</evidence>
<evidence type="ECO:0000259" key="2">
    <source>
        <dbReference type="Pfam" id="PF02517"/>
    </source>
</evidence>
<feature type="transmembrane region" description="Helical" evidence="1">
    <location>
        <begin position="87"/>
        <end position="109"/>
    </location>
</feature>
<feature type="transmembrane region" description="Helical" evidence="1">
    <location>
        <begin position="207"/>
        <end position="230"/>
    </location>
</feature>
<dbReference type="GO" id="GO:0080120">
    <property type="term" value="P:CAAX-box protein maturation"/>
    <property type="evidence" value="ECO:0007669"/>
    <property type="project" value="UniProtKB-ARBA"/>
</dbReference>
<dbReference type="InterPro" id="IPR003675">
    <property type="entry name" value="Rce1/LyrA-like_dom"/>
</dbReference>
<dbReference type="GO" id="GO:0004175">
    <property type="term" value="F:endopeptidase activity"/>
    <property type="evidence" value="ECO:0007669"/>
    <property type="project" value="UniProtKB-ARBA"/>
</dbReference>
<dbReference type="Pfam" id="PF02517">
    <property type="entry name" value="Rce1-like"/>
    <property type="match status" value="1"/>
</dbReference>
<evidence type="ECO:0000313" key="4">
    <source>
        <dbReference type="Proteomes" id="UP000298058"/>
    </source>
</evidence>
<dbReference type="RefSeq" id="WP_135762056.1">
    <property type="nucleotide sequence ID" value="NZ_RQHW01000079.1"/>
</dbReference>
<dbReference type="GO" id="GO:0006508">
    <property type="term" value="P:proteolysis"/>
    <property type="evidence" value="ECO:0007669"/>
    <property type="project" value="UniProtKB-KW"/>
</dbReference>
<feature type="transmembrane region" description="Helical" evidence="1">
    <location>
        <begin position="290"/>
        <end position="308"/>
    </location>
</feature>
<comment type="caution">
    <text evidence="3">The sequence shown here is derived from an EMBL/GenBank/DDBJ whole genome shotgun (WGS) entry which is preliminary data.</text>
</comment>
<keyword evidence="1" id="KW-0472">Membrane</keyword>
<keyword evidence="1" id="KW-1133">Transmembrane helix</keyword>